<dbReference type="Gene3D" id="2.40.160.60">
    <property type="entry name" value="Outer membrane protein transport protein (OMPP1/FadL/TodX)"/>
    <property type="match status" value="1"/>
</dbReference>
<evidence type="ECO:0008006" key="4">
    <source>
        <dbReference type="Google" id="ProtNLM"/>
    </source>
</evidence>
<name>A0ABT3CWS8_9BACT</name>
<proteinExistence type="predicted"/>
<gene>
    <name evidence="2" type="ORF">N7U62_15880</name>
</gene>
<evidence type="ECO:0000313" key="2">
    <source>
        <dbReference type="EMBL" id="MCV9388161.1"/>
    </source>
</evidence>
<feature type="signal peptide" evidence="1">
    <location>
        <begin position="1"/>
        <end position="22"/>
    </location>
</feature>
<protein>
    <recommendedName>
        <fullName evidence="4">Long-chain fatty acid transport protein</fullName>
    </recommendedName>
</protein>
<dbReference type="RefSeq" id="WP_264138992.1">
    <property type="nucleotide sequence ID" value="NZ_JAOYOD010000001.1"/>
</dbReference>
<keyword evidence="3" id="KW-1185">Reference proteome</keyword>
<sequence length="424" mass="46855">MKRKNSIALVAAFMISSFWAQAQITFSPYSVFGIGDIQSRAMSHQGAMGGVGIGTPSFYHINSMNPALLTYNRLTSFEIGIQGESRTSATSIDSQTNGSGGFKYLSFAFPIIYNRMTTNIGVRPYSAVNYNFLSEASVEGNDQVTALVERTGEGGLTEVYWSNGIRAYKNLSFGVRGSFLFGFIEDENRITLTGDDVTSQVPSGIMQKTNYKGFTLGFGAAYRFEIGEKKNISVGATYDLGQDLKGERLTRQVTFIGDRDLPGDTLVNGSYDSSFGLPTELGLGISYEYENRLIVGLDVTIADWQDDAAFSDNSALGFRRTLSAGLGIEIIPKYNDVDSYLSRVRYRVGVSYQQLPYVTGNTNIDDIGINFGWSLPVKTVSALNMTFKYGQRGTKDDGLVKENYIKFTLGVTLNDRWFIRRKYN</sequence>
<accession>A0ABT3CWS8</accession>
<organism evidence="2 3">
    <name type="scientific">Reichenbachiella ulvae</name>
    <dbReference type="NCBI Taxonomy" id="2980104"/>
    <lineage>
        <taxon>Bacteria</taxon>
        <taxon>Pseudomonadati</taxon>
        <taxon>Bacteroidota</taxon>
        <taxon>Cytophagia</taxon>
        <taxon>Cytophagales</taxon>
        <taxon>Reichenbachiellaceae</taxon>
        <taxon>Reichenbachiella</taxon>
    </lineage>
</organism>
<reference evidence="2 3" key="1">
    <citation type="submission" date="2022-10" db="EMBL/GenBank/DDBJ databases">
        <title>Comparative genomics and taxonomic characterization of three novel marine species of genus Reichenbachiella exhibiting antioxidant and polysaccharide degradation activities.</title>
        <authorList>
            <person name="Muhammad N."/>
            <person name="Lee Y.-J."/>
            <person name="Ko J."/>
            <person name="Kim S.-G."/>
        </authorList>
    </citation>
    <scope>NUCLEOTIDE SEQUENCE [LARGE SCALE GENOMIC DNA]</scope>
    <source>
        <strain evidence="2 3">ABR2-5</strain>
    </source>
</reference>
<evidence type="ECO:0000313" key="3">
    <source>
        <dbReference type="Proteomes" id="UP001300692"/>
    </source>
</evidence>
<comment type="caution">
    <text evidence="2">The sequence shown here is derived from an EMBL/GenBank/DDBJ whole genome shotgun (WGS) entry which is preliminary data.</text>
</comment>
<feature type="chain" id="PRO_5047333215" description="Long-chain fatty acid transport protein" evidence="1">
    <location>
        <begin position="23"/>
        <end position="424"/>
    </location>
</feature>
<dbReference type="EMBL" id="JAOYOD010000001">
    <property type="protein sequence ID" value="MCV9388161.1"/>
    <property type="molecule type" value="Genomic_DNA"/>
</dbReference>
<dbReference type="Proteomes" id="UP001300692">
    <property type="component" value="Unassembled WGS sequence"/>
</dbReference>
<keyword evidence="1" id="KW-0732">Signal</keyword>
<evidence type="ECO:0000256" key="1">
    <source>
        <dbReference type="SAM" id="SignalP"/>
    </source>
</evidence>
<dbReference type="SUPFAM" id="SSF56935">
    <property type="entry name" value="Porins"/>
    <property type="match status" value="1"/>
</dbReference>